<feature type="region of interest" description="Disordered" evidence="1">
    <location>
        <begin position="577"/>
        <end position="628"/>
    </location>
</feature>
<feature type="region of interest" description="Disordered" evidence="1">
    <location>
        <begin position="1276"/>
        <end position="1300"/>
    </location>
</feature>
<feature type="compositionally biased region" description="Basic and acidic residues" evidence="1">
    <location>
        <begin position="3205"/>
        <end position="3227"/>
    </location>
</feature>
<evidence type="ECO:0000256" key="1">
    <source>
        <dbReference type="SAM" id="MobiDB-lite"/>
    </source>
</evidence>
<feature type="compositionally biased region" description="Basic and acidic residues" evidence="1">
    <location>
        <begin position="2352"/>
        <end position="2369"/>
    </location>
</feature>
<feature type="compositionally biased region" description="Polar residues" evidence="1">
    <location>
        <begin position="3772"/>
        <end position="3782"/>
    </location>
</feature>
<feature type="compositionally biased region" description="Basic and acidic residues" evidence="1">
    <location>
        <begin position="3314"/>
        <end position="3331"/>
    </location>
</feature>
<feature type="domain" description="USP" evidence="2">
    <location>
        <begin position="2675"/>
        <end position="3195"/>
    </location>
</feature>
<feature type="region of interest" description="Disordered" evidence="1">
    <location>
        <begin position="4458"/>
        <end position="4516"/>
    </location>
</feature>
<feature type="compositionally biased region" description="Gly residues" evidence="1">
    <location>
        <begin position="1856"/>
        <end position="1880"/>
    </location>
</feature>
<feature type="compositionally biased region" description="Pro residues" evidence="1">
    <location>
        <begin position="898"/>
        <end position="911"/>
    </location>
</feature>
<feature type="compositionally biased region" description="Acidic residues" evidence="1">
    <location>
        <begin position="616"/>
        <end position="625"/>
    </location>
</feature>
<feature type="region of interest" description="Disordered" evidence="1">
    <location>
        <begin position="3891"/>
        <end position="4017"/>
    </location>
</feature>
<organism evidence="3">
    <name type="scientific">Chromera velia CCMP2878</name>
    <dbReference type="NCBI Taxonomy" id="1169474"/>
    <lineage>
        <taxon>Eukaryota</taxon>
        <taxon>Sar</taxon>
        <taxon>Alveolata</taxon>
        <taxon>Colpodellida</taxon>
        <taxon>Chromeraceae</taxon>
        <taxon>Chromera</taxon>
    </lineage>
</organism>
<feature type="compositionally biased region" description="Basic and acidic residues" evidence="1">
    <location>
        <begin position="3286"/>
        <end position="3296"/>
    </location>
</feature>
<evidence type="ECO:0000313" key="3">
    <source>
        <dbReference type="EMBL" id="CEM06720.1"/>
    </source>
</evidence>
<feature type="region of interest" description="Disordered" evidence="1">
    <location>
        <begin position="761"/>
        <end position="781"/>
    </location>
</feature>
<dbReference type="PANTHER" id="PTHR24006:SF925">
    <property type="entry name" value="UBIQUITINYL HYDROLASE 1"/>
    <property type="match status" value="1"/>
</dbReference>
<dbReference type="InterPro" id="IPR001394">
    <property type="entry name" value="Peptidase_C19_UCH"/>
</dbReference>
<dbReference type="Pfam" id="PF00443">
    <property type="entry name" value="UCH"/>
    <property type="match status" value="1"/>
</dbReference>
<feature type="compositionally biased region" description="Polar residues" evidence="1">
    <location>
        <begin position="4738"/>
        <end position="4747"/>
    </location>
</feature>
<feature type="compositionally biased region" description="Basic and acidic residues" evidence="1">
    <location>
        <begin position="577"/>
        <end position="608"/>
    </location>
</feature>
<reference evidence="3" key="1">
    <citation type="submission" date="2014-11" db="EMBL/GenBank/DDBJ databases">
        <authorList>
            <person name="Otto D Thomas"/>
            <person name="Naeem Raeece"/>
        </authorList>
    </citation>
    <scope>NUCLEOTIDE SEQUENCE</scope>
</reference>
<dbReference type="EMBL" id="CDMZ01000104">
    <property type="protein sequence ID" value="CEM06720.1"/>
    <property type="molecule type" value="Genomic_DNA"/>
</dbReference>
<feature type="compositionally biased region" description="Low complexity" evidence="1">
    <location>
        <begin position="1902"/>
        <end position="1911"/>
    </location>
</feature>
<feature type="compositionally biased region" description="Basic and acidic residues" evidence="1">
    <location>
        <begin position="131"/>
        <end position="143"/>
    </location>
</feature>
<feature type="compositionally biased region" description="Pro residues" evidence="1">
    <location>
        <begin position="3963"/>
        <end position="3972"/>
    </location>
</feature>
<feature type="region of interest" description="Disordered" evidence="1">
    <location>
        <begin position="1648"/>
        <end position="1711"/>
    </location>
</feature>
<feature type="compositionally biased region" description="Low complexity" evidence="1">
    <location>
        <begin position="4468"/>
        <end position="4480"/>
    </location>
</feature>
<feature type="compositionally biased region" description="Basic and acidic residues" evidence="1">
    <location>
        <begin position="4057"/>
        <end position="4072"/>
    </location>
</feature>
<feature type="region of interest" description="Disordered" evidence="1">
    <location>
        <begin position="2336"/>
        <end position="2369"/>
    </location>
</feature>
<feature type="region of interest" description="Disordered" evidence="1">
    <location>
        <begin position="2285"/>
        <end position="2308"/>
    </location>
</feature>
<feature type="compositionally biased region" description="Low complexity" evidence="1">
    <location>
        <begin position="4748"/>
        <end position="4762"/>
    </location>
</feature>
<feature type="compositionally biased region" description="Basic and acidic residues" evidence="1">
    <location>
        <begin position="2190"/>
        <end position="2206"/>
    </location>
</feature>
<feature type="region of interest" description="Disordered" evidence="1">
    <location>
        <begin position="888"/>
        <end position="911"/>
    </location>
</feature>
<feature type="region of interest" description="Disordered" evidence="1">
    <location>
        <begin position="2185"/>
        <end position="2210"/>
    </location>
</feature>
<dbReference type="SUPFAM" id="SSF54001">
    <property type="entry name" value="Cysteine proteinases"/>
    <property type="match status" value="1"/>
</dbReference>
<feature type="compositionally biased region" description="Acidic residues" evidence="1">
    <location>
        <begin position="3062"/>
        <end position="3072"/>
    </location>
</feature>
<feature type="compositionally biased region" description="Basic and acidic residues" evidence="1">
    <location>
        <begin position="3914"/>
        <end position="3923"/>
    </location>
</feature>
<dbReference type="GO" id="GO:0005634">
    <property type="term" value="C:nucleus"/>
    <property type="evidence" value="ECO:0007669"/>
    <property type="project" value="TreeGrafter"/>
</dbReference>
<feature type="region of interest" description="Disordered" evidence="1">
    <location>
        <begin position="4724"/>
        <end position="4796"/>
    </location>
</feature>
<feature type="compositionally biased region" description="Basic and acidic residues" evidence="1">
    <location>
        <begin position="155"/>
        <end position="167"/>
    </location>
</feature>
<feature type="region of interest" description="Disordered" evidence="1">
    <location>
        <begin position="2030"/>
        <end position="2050"/>
    </location>
</feature>
<dbReference type="GO" id="GO:0016579">
    <property type="term" value="P:protein deubiquitination"/>
    <property type="evidence" value="ECO:0007669"/>
    <property type="project" value="InterPro"/>
</dbReference>
<accession>A0A0G4F3Y3</accession>
<feature type="region of interest" description="Disordered" evidence="1">
    <location>
        <begin position="3131"/>
        <end position="3181"/>
    </location>
</feature>
<dbReference type="InterPro" id="IPR028889">
    <property type="entry name" value="USP"/>
</dbReference>
<feature type="compositionally biased region" description="Basic and acidic residues" evidence="1">
    <location>
        <begin position="2037"/>
        <end position="2050"/>
    </location>
</feature>
<feature type="compositionally biased region" description="Low complexity" evidence="1">
    <location>
        <begin position="888"/>
        <end position="897"/>
    </location>
</feature>
<feature type="compositionally biased region" description="Basic and acidic residues" evidence="1">
    <location>
        <begin position="764"/>
        <end position="774"/>
    </location>
</feature>
<sequence>MEGRKKGDEAKGGGVPQWVDVKLRNGLWQPARVLRATERDGDGATGLRLLVRYEPFRGQDEEIWFPSEEVAPFRTHTQGFPEGPARAEDRRDLCADVSFPPHTKREGGGAAGEGAQPAPPTSAERDPEEGGTERKSEPEKGPEEKEEEEEMGPVAEEKGKGDGERGTAEAAFQTGYEDLDPGDLCEAYEEALLFLETHQAEDWDPVWVRDFLRGDLLRFLEVICFFDRTLDENGEQRPETEENEGQFLDQELKCSRLLLVVWHFFSFWLEKTTALRQKSRDLSEAETHFVDSFPEMVSIIQILFASDARVQSFYERQSSLLIRLEKAGREFSEALPLSFTEKTRDILPAPTLSDLPAVALMKREAVAIAEDPDKGVKGEAAWQERANRPSFCQNSNVSVACLYSFRHLLVFNFVVWNTHYRGLPRLVACLQSRIESMDKSQPRGGGEGGQVCKFALGLFELLDLLRPFGFLVGRISSVSSWTIRVGRMSEIVLSLQDAIFDRIPLLSDSEVREVGAGGSRRQELLEIFTQILTPVHDKLAKSDLESVLIVHLAVRTLRSGGLPNRLSALGDLRTESNRAHRYEKQRKQEKVEREQKRRRQIENVKAKDVSVSPDGTIEEGEDSDSESSPIASAVLPILLFSAEDADTLVEFDRRFVKDIHILSPEGFAEWIASSDLLKDIFGESAHPEVVKRSLFLFTFLIDQQRLQPSHLEIVWACGNAAVTHGALTRAVFDLLIEMGSTLPPSLVRVIVQKANDLSPVAGANEREGGVEGEKAGGTQGEEGGVEITSSFSLPVDAQLLFFFRDFSIACASAATPPPPPSSSEPPQAADSGSFALPFFWRLSCGGQGGLTDNKTAVERLMAEEQGESPILPLPVGAQGRENALAVSAMSASSSASARPPPLSPSGNAPPTPTLLTAQRCFVDILASPPFARYRSEFLHRCVMDLAGQPDSATSIGLIRKIVEAFPSQEREDSTPLDPSLFKEHAISRLQLVEGILQMVLDRSLPAFARTASEARAKLLSSESTVSERLRDRVESLLLSHLWSLLDFLVFLTTNSTLRLSLLQLRQVWDLVVPVENRPWGDKGREVVFLWLSKICAFTFTSKVFSRQMLEPLESEALTRFFAEIICHHAKVGGYAKLSEIGLLAFVNMMKLANRRDCNDGLSGDSLASAPTPDFGNGRAFHHSQVVDADTLAFDDVTPLGWACGKRFSVHRWALEGYETLWEIVLQVEDPWVFELSADFLTDLHVFLHPHKETARLQDGLQGAFIDRCKSWLQRASGGEREAEGEEETENLSGPESTQTEARVHKALSLLTKIFRKSATSTLTQTHAVWPDPRVSGVLCSSSLSLEDGLFGEFSPSHEVEAFDSVGTRRQFRSGTGASASGSGVGAPVRHHPSHQHHHHNVTLYVSRKNATADGGGDPKAITLSTGSTIGELRDRVASAYESRSLMTSLYTSRGNHFIDTDNDSMTIAECRIPTALHASVGFASKLKESAITAHNKMRLQAHKLRMRQTQEEGAGLGGLLSLTGLASGVTGAGDRGGPGGLGLYLPGAATEEDTNPHLARQTIAKDPDFVDALLDLLGIGELHCEQAAWGVIASLPTHARQYEILGRLCYRHPPPSAGDARGRRAHTPLFNELYCEIADREIALKVESRQQKHRGRRGRIRRGSGEREREREKRAGESPGSDELDDVEGGRDGSVSTRQAGNVRLRDVEDDPDDRELLRFWQLHSRPSNPSRLLFFLRLVYAVLSSSELQPPPLSVVVPPRLTGGNGARSGQQRGGGTGGGERQQKGSRGVPPGEVFGGETSGEAVVGHSGSGGGGSVSRTAVKAAGAFFSGVAALMGNKQQQQQQQANDSSSLGTGAGGVPVVAGRGGGQGMARGGSGSGFFSLSLPGNAQPADGRSEVASTTVGSTSGGDSRIGIGEMRGGDGGGFGSSYSDWGPLPPAPLWACAVVESGGLEQLLSVFLTFPFSCPLDGFLEASEADAFGIRLMAFSMMAEVLCRLLSPTTYDAPSLGLTPPDVYSRLRKLSPASVGALQGQRRTREGDANEKPGLDERPLLGQVVAKCLEGLRVILRFRDSSAEQSVAKTAYIVEQKKEGEMSAVGNALPPPSTYSRSAVRGRQGEELGGLKEGSSCDSGSGSALSLHLTFVQDWEALSGWGGREGMGMRGGKLMSGSSSVGVGVGRVSQLVRSGGDGRSEKSSCEGREEGGSGRLSETAGAVHRLFALVGCCVSLDRSSVSELSEFEGWTNLLVEGLLRSEDAGVRSAFCDGVFGLCGAVDGSGEGPARGGWGSLNVRGRGAAGGQRGGGVEEETPVLSNQILPKLLFEVLPLCGSLSLPSSEETKTGKGQKRRGERRTGRGGKDGTHGPSHAHSEGCFRLAAALLEDSLTESAQSRRDPLLNYLQSLSAKRRAAKRHHADLADPFSLGLTATFAVAFNAVKSEGESVQDATASSAEIGKLISTVFRRLKRRRIVEMSTDDEDRTLRGMLRLLSSLLLCFPTQKCSTKLADEAVWEVLHACLLAVPSFPLSLTRSMLGTGSRGQGAQPAGAVAVPHSAASVSSAQNQAARLLPENENILAGGPVVESLLCRLEGADGRQQKRGVASQTMQRLPRCKSAASRKAAWDLLLYVTAHGPLATERVCRYISLCLSLQLTAPRPRRSADWLLHAAGQERTEAAFVGLKNLGCTCYMNSLLQHMFAHPGFRQSIMRADAKRAAVARVREKNEAVTQASVQAALERSVLFQTQAVFAALRASERHFFSPKGLVAALRDFDGRPIDPVSQMDADEFFNLWTNQLEEDLKRGGAPHAGAIARLFFGGTLVNELICRDCPHSSSREDDSMVAQLVVAGKTTLVDSLEASVEGELLQGDNAFHCLECDARVTTLKRQCFGRLPDTLLLQLKRFEFDYDAMTKFKVNDYLQFPTELDMKPYTRQGLHEAEAEQGRARPSGDSQSFETFPDEYFQYTLRGVVIHVGTAESGHYYSLLRLPADNCHLEDIDEDSALLDQARRNQSSSHKRTAGPSEPRPPPLHLKLSSPLSGEEANSKLEQNGGDPLPLSIRLPPSPGGVAEEEESEDSASDLEGPAGSTNKRIPPLHSSSSSSFVVPPTGSSATPIEYKWYQFNDTLVTPFRPEDIPAEAFGFVDPGQGPGMRAGGPQKSKSRGAAASSTLPGPAKPNASGGLSNSGWDCRNRNAYILLYERKVKFGPQDLSSVKRPEEAEGKEEEKAKPAEEAHPQGSPRHVAEQRDGGSAPSLEETEKGAVEPSALTGALPLSPLDASASSSSKRPHAAALADREASARAEGKAAAALPPRSSDDLVDSATKEEKEKGTEPEGEQRRRASSLDVIAGEAGALGVHGGAALGGSAARQESLVAAANERLWATRSLFASDFADFVWLLAVNHLCSPLTTQFPPMPPVATASGFLSSATASGLPRRDYEAPQLKGGQLKRTLRGFLPVPAGSDEESKQQHDRASPALLGALCEVVFRLVASVVLRSRGKQRLPDWLSLLGCLAERSDLAGIAVWEREESKRAKLALSSGGDPSAGSLSLPLGQASPPFPCGFSFWFLRRFIEEPEAVFSVLAEAPAKDEGARGVFLRLLSSSLQWVHPFLLGSLGGEVKEGERESPGRTFLSVCWRSILMMLKKSRERLFAAGGNVGGVRDDEEDVDMDVGGETVRGASGDKMNHVETGLAAVAEAAFEFVALGYEAASIAAREGGLMVALELIFGQQHLLSIVADDSPRPKKKKTKGKGKKSGAGKAPPSPVPQALQERDISPTARSHRSMSPLTNPARSVSTHLNVSCTQFLEVARARQSLEERQGWTRTRPWLSLLEAGVPFDPLTAEGSAEGPASSCEETPATSGRGGICRGPVPQAPLFNLPRSHPCYSSLSALALELSLPAPRAVAEKEKEAHEEVEGQAKGSGPAHKPEEPDAKAIQEIPAQPEGSTVQNGQKETLPLKEEEEGAQPEGRGRLPSSPPAPPQSPPDSQRVAQRLAVLPSVQPAALLFDGGGEGGTSGWSDSQGEEPDRSRDLSFVFGMVALMLKAMMWGPQSRDCKTVTEVIQEIRKEDATLREENGQRGRGEETCGESEGKIPSQGVGENAEKEKAGGPNSSAATAAAPPSPPTSVTSSPALLPLSASSLLQALQPLGTSAFVHSLIRAVAFGRPGTRPESALGLTMCGALGPSGLSLSLSLQGGGDFREGEGELRSLTEGGRLARAAGSVLQCLCWQDNDMSEMVLSLLVQYVSQLDAVPLRNVIGLFPPLIELDAGGGGGAGVHGGPEPHPRLFHLIALLAAALRDSSQCIRPTLIGLRALLLEWAKKYPDIARCLRLSSSGSASRAAGGGNSPPAPLRWVEAWLKELQSLTSQVQAVVASQAPSAIAQAHAASLQKGFGGGGFAFGGGMGMTSSPAQRTDKAWQRPLAMPRGGKGQTPAAPDNVVSLHRNLNESLLSLVTDLLNAFRRHCTESGTARAAAGGGQGNAASGTGTSQTGGERQAYPFIAPTMTGPPLQPLYAPPPASSSREGSSGSAVPLATTFAAAVGGAQTGAASAFVDAPPLKDFSADRAVAVRPVRAGDRVWIRTPFPVCAPPSDSSSGDSSGVIVPGPAAAAVAAGGGPAGDHSEAAAAAVGLSGSSVAGAASLTLSSVMQMVAGASGGGAGGGVPAGAPGSGGGGRGPGGGPGGGGGGSQGVAAGRGQGGAYLGSATHAGVYLRWTSGMITARVARFGTWWERLWGGGEDGGGGRAREREGSFTSGQQLSPSGSAGSGSAFVGVAADGRGKGTGGRKPTQRQKRSGSASGERGGGSAVCSSSFGFSEGPSSCLGGPFELNEQQSLWTHQSSQVEDWGTTSGSQRALPREVTVRPDGFPSRFDLTVAADLHTIGTSTLSGCLIQDL</sequence>
<feature type="compositionally biased region" description="Basic residues" evidence="1">
    <location>
        <begin position="1651"/>
        <end position="1662"/>
    </location>
</feature>
<feature type="compositionally biased region" description="Basic residues" evidence="1">
    <location>
        <begin position="3732"/>
        <end position="3745"/>
    </location>
</feature>
<dbReference type="InterPro" id="IPR050164">
    <property type="entry name" value="Peptidase_C19"/>
</dbReference>
<dbReference type="GO" id="GO:0005829">
    <property type="term" value="C:cytosol"/>
    <property type="evidence" value="ECO:0007669"/>
    <property type="project" value="TreeGrafter"/>
</dbReference>
<feature type="compositionally biased region" description="Low complexity" evidence="1">
    <location>
        <begin position="4507"/>
        <end position="4516"/>
    </location>
</feature>
<protein>
    <recommendedName>
        <fullName evidence="2">USP domain-containing protein</fullName>
    </recommendedName>
</protein>
<dbReference type="PROSITE" id="PS00973">
    <property type="entry name" value="USP_2"/>
    <property type="match status" value="1"/>
</dbReference>
<dbReference type="GO" id="GO:0004843">
    <property type="term" value="F:cysteine-type deubiquitinase activity"/>
    <property type="evidence" value="ECO:0007669"/>
    <property type="project" value="InterPro"/>
</dbReference>
<dbReference type="VEuPathDB" id="CryptoDB:Cvel_15033"/>
<feature type="region of interest" description="Disordered" evidence="1">
    <location>
        <begin position="4057"/>
        <end position="4118"/>
    </location>
</feature>
<feature type="compositionally biased region" description="Basic and acidic residues" evidence="1">
    <location>
        <begin position="1663"/>
        <end position="1676"/>
    </location>
</feature>
<dbReference type="PANTHER" id="PTHR24006">
    <property type="entry name" value="UBIQUITIN CARBOXYL-TERMINAL HYDROLASE"/>
    <property type="match status" value="1"/>
</dbReference>
<feature type="region of interest" description="Disordered" evidence="1">
    <location>
        <begin position="3727"/>
        <end position="3782"/>
    </location>
</feature>
<proteinExistence type="predicted"/>
<feature type="region of interest" description="Disordered" evidence="1">
    <location>
        <begin position="1372"/>
        <end position="1394"/>
    </location>
</feature>
<feature type="compositionally biased region" description="Polar residues" evidence="1">
    <location>
        <begin position="3932"/>
        <end position="3941"/>
    </location>
</feature>
<dbReference type="InterPro" id="IPR018200">
    <property type="entry name" value="USP_CS"/>
</dbReference>
<dbReference type="InterPro" id="IPR038765">
    <property type="entry name" value="Papain-like_cys_pep_sf"/>
</dbReference>
<evidence type="ECO:0000259" key="2">
    <source>
        <dbReference type="PROSITE" id="PS50235"/>
    </source>
</evidence>
<feature type="compositionally biased region" description="Gly residues" evidence="1">
    <location>
        <begin position="1764"/>
        <end position="1782"/>
    </location>
</feature>
<name>A0A0G4F3Y3_9ALVE</name>
<feature type="region of interest" description="Disordered" evidence="1">
    <location>
        <begin position="3200"/>
        <end position="3335"/>
    </location>
</feature>
<feature type="compositionally biased region" description="Pro residues" evidence="1">
    <location>
        <begin position="4496"/>
        <end position="4506"/>
    </location>
</feature>
<dbReference type="PROSITE" id="PS50235">
    <property type="entry name" value="USP_3"/>
    <property type="match status" value="1"/>
</dbReference>
<feature type="region of interest" description="Disordered" evidence="1">
    <location>
        <begin position="97"/>
        <end position="167"/>
    </location>
</feature>
<feature type="compositionally biased region" description="Basic and acidic residues" evidence="1">
    <location>
        <begin position="3892"/>
        <end position="3905"/>
    </location>
</feature>
<feature type="region of interest" description="Disordered" evidence="1">
    <location>
        <begin position="3832"/>
        <end position="3855"/>
    </location>
</feature>
<feature type="compositionally biased region" description="Low complexity" evidence="1">
    <location>
        <begin position="4100"/>
        <end position="4118"/>
    </location>
</feature>
<dbReference type="Gene3D" id="3.90.70.10">
    <property type="entry name" value="Cysteine proteinases"/>
    <property type="match status" value="1"/>
</dbReference>
<feature type="region of interest" description="Disordered" evidence="1">
    <location>
        <begin position="4644"/>
        <end position="4678"/>
    </location>
</feature>
<gene>
    <name evidence="3" type="ORF">Cvel_15033</name>
</gene>
<feature type="region of interest" description="Disordered" evidence="1">
    <location>
        <begin position="3001"/>
        <end position="3099"/>
    </location>
</feature>
<feature type="region of interest" description="Disordered" evidence="1">
    <location>
        <begin position="1758"/>
        <end position="1817"/>
    </location>
</feature>
<feature type="region of interest" description="Disordered" evidence="1">
    <location>
        <begin position="1841"/>
        <end position="1917"/>
    </location>
</feature>
<feature type="compositionally biased region" description="Low complexity" evidence="1">
    <location>
        <begin position="3263"/>
        <end position="3285"/>
    </location>
</feature>